<reference evidence="5 10" key="3">
    <citation type="submission" date="2019-08" db="EMBL/GenBank/DDBJ databases">
        <title>In-depth cultivation of the pig gut microbiome towards novel bacterial diversity and tailored functional studies.</title>
        <authorList>
            <person name="Wylensek D."/>
            <person name="Hitch T.C.A."/>
            <person name="Clavel T."/>
        </authorList>
    </citation>
    <scope>NUCLEOTIDE SEQUENCE [LARGE SCALE GENOMIC DNA]</scope>
    <source>
        <strain evidence="5 10">WB01_CNA04</strain>
    </source>
</reference>
<keyword evidence="8" id="KW-1185">Reference proteome</keyword>
<dbReference type="PANTHER" id="PTHR43727">
    <property type="entry name" value="DIAMINOPIMELATE DECARBOXYLASE"/>
    <property type="match status" value="1"/>
</dbReference>
<evidence type="ECO:0000256" key="1">
    <source>
        <dbReference type="ARBA" id="ARBA00001933"/>
    </source>
</evidence>
<evidence type="ECO:0000313" key="8">
    <source>
        <dbReference type="Proteomes" id="UP000198528"/>
    </source>
</evidence>
<dbReference type="InterPro" id="IPR022643">
    <property type="entry name" value="De-COase2_C"/>
</dbReference>
<dbReference type="EMBL" id="FMZL01000025">
    <property type="protein sequence ID" value="SDC59208.1"/>
    <property type="molecule type" value="Genomic_DNA"/>
</dbReference>
<evidence type="ECO:0000313" key="5">
    <source>
        <dbReference type="EMBL" id="MST59362.1"/>
    </source>
</evidence>
<dbReference type="OrthoDB" id="9802241at2"/>
<accession>A0A1H1KT13</accession>
<dbReference type="Proteomes" id="UP000198528">
    <property type="component" value="Unassembled WGS sequence"/>
</dbReference>
<dbReference type="InterPro" id="IPR029066">
    <property type="entry name" value="PLP-binding_barrel"/>
</dbReference>
<dbReference type="Pfam" id="PF02784">
    <property type="entry name" value="Orn_Arg_deC_N"/>
    <property type="match status" value="1"/>
</dbReference>
<dbReference type="GeneID" id="78499432"/>
<dbReference type="AlphaFoldDB" id="A0A1H1KT13"/>
<evidence type="ECO:0000313" key="7">
    <source>
        <dbReference type="EMBL" id="SDR64819.1"/>
    </source>
</evidence>
<dbReference type="EMBL" id="VUND01000001">
    <property type="protein sequence ID" value="MST59362.1"/>
    <property type="molecule type" value="Genomic_DNA"/>
</dbReference>
<proteinExistence type="predicted"/>
<dbReference type="Pfam" id="PF00278">
    <property type="entry name" value="Orn_DAP_Arg_deC"/>
    <property type="match status" value="1"/>
</dbReference>
<feature type="domain" description="Orn/DAP/Arg decarboxylase 2 N-terminal" evidence="4">
    <location>
        <begin position="24"/>
        <end position="259"/>
    </location>
</feature>
<gene>
    <name evidence="5" type="ORF">FYJ69_00345</name>
    <name evidence="6" type="ORF">SAMN04487824_12529</name>
    <name evidence="7" type="ORF">SAMN04489857_0049</name>
</gene>
<evidence type="ECO:0000313" key="9">
    <source>
        <dbReference type="Proteomes" id="UP000199480"/>
    </source>
</evidence>
<dbReference type="Proteomes" id="UP000434342">
    <property type="component" value="Unassembled WGS sequence"/>
</dbReference>
<feature type="domain" description="Orn/DAP/Arg decarboxylase 2 C-terminal" evidence="3">
    <location>
        <begin position="17"/>
        <end position="350"/>
    </location>
</feature>
<dbReference type="PANTHER" id="PTHR43727:SF2">
    <property type="entry name" value="GROUP IV DECARBOXYLASE"/>
    <property type="match status" value="1"/>
</dbReference>
<dbReference type="SUPFAM" id="SSF50621">
    <property type="entry name" value="Alanine racemase C-terminal domain-like"/>
    <property type="match status" value="1"/>
</dbReference>
<dbReference type="Proteomes" id="UP000199480">
    <property type="component" value="Chromosome I"/>
</dbReference>
<dbReference type="Gene3D" id="3.20.20.10">
    <property type="entry name" value="Alanine racemase"/>
    <property type="match status" value="1"/>
</dbReference>
<name>A0A1H1KT13_9ACTN</name>
<evidence type="ECO:0000259" key="4">
    <source>
        <dbReference type="Pfam" id="PF02784"/>
    </source>
</evidence>
<dbReference type="Gene3D" id="2.40.37.10">
    <property type="entry name" value="Lyase, Ornithine Decarboxylase, Chain A, domain 1"/>
    <property type="match status" value="1"/>
</dbReference>
<dbReference type="InterPro" id="IPR022644">
    <property type="entry name" value="De-COase2_N"/>
</dbReference>
<dbReference type="GO" id="GO:0008836">
    <property type="term" value="F:diaminopimelate decarboxylase activity"/>
    <property type="evidence" value="ECO:0007669"/>
    <property type="project" value="TreeGrafter"/>
</dbReference>
<comment type="cofactor">
    <cofactor evidence="1">
        <name>pyridoxal 5'-phosphate</name>
        <dbReference type="ChEBI" id="CHEBI:597326"/>
    </cofactor>
</comment>
<evidence type="ECO:0000256" key="2">
    <source>
        <dbReference type="ARBA" id="ARBA00022898"/>
    </source>
</evidence>
<sequence>MNAEELRRVGEFCQTPFYVFDERELADQVSRIREVLPPHTNICFAMKANPFVVGPISRLVDRLEACSTGEVRICQAAGVDPSQIVVSGVAKDPALMRELIAGDAGIGHFTCESRLQFDMLTGLAREACTHVDLLLRLSNGSQFGMDADTIVELAAACANDPYVTIRGIQYFTGTQKTSPKRIAREVAKLDRFVAEVGRAYGSPLAEMEYGAGLPVEYFERDPKAVRQTELEPALALSRALADASFDGQVTIELGRRIAATCGTYVTRVVDAKQVGGQNVAIVDGGMHQITYYGHAMAMKQPPCHALLPHGDASLRWTVCGSLCTTNDILVKQMPLGDLAVGDLIAFDKAGAYCMTEGMSLFLSRDLPAIVWRDRAGKLTLLRDHIDTAPLNSVRPL</sequence>
<dbReference type="GO" id="GO:0009089">
    <property type="term" value="P:lysine biosynthetic process via diaminopimelate"/>
    <property type="evidence" value="ECO:0007669"/>
    <property type="project" value="TreeGrafter"/>
</dbReference>
<reference evidence="7" key="1">
    <citation type="submission" date="2016-10" db="EMBL/GenBank/DDBJ databases">
        <authorList>
            <person name="de Groot N.N."/>
        </authorList>
    </citation>
    <scope>NUCLEOTIDE SEQUENCE [LARGE SCALE GENOMIC DNA]</scope>
    <source>
        <strain evidence="6">DSM 22619</strain>
        <strain evidence="7">DSM 22620</strain>
    </source>
</reference>
<evidence type="ECO:0000259" key="3">
    <source>
        <dbReference type="Pfam" id="PF00278"/>
    </source>
</evidence>
<dbReference type="InterPro" id="IPR009006">
    <property type="entry name" value="Ala_racemase/Decarboxylase_C"/>
</dbReference>
<keyword evidence="2" id="KW-0663">Pyridoxal phosphate</keyword>
<evidence type="ECO:0000313" key="6">
    <source>
        <dbReference type="EMBL" id="SDC59208.1"/>
    </source>
</evidence>
<dbReference type="RefSeq" id="WP_090847531.1">
    <property type="nucleotide sequence ID" value="NZ_FMZL01000025.1"/>
</dbReference>
<dbReference type="EMBL" id="LT629759">
    <property type="protein sequence ID" value="SDR64819.1"/>
    <property type="molecule type" value="Genomic_DNA"/>
</dbReference>
<dbReference type="STRING" id="604330.SAMN04489857_0049"/>
<organism evidence="7 9">
    <name type="scientific">Parafannyhessea umbonata</name>
    <dbReference type="NCBI Taxonomy" id="604330"/>
    <lineage>
        <taxon>Bacteria</taxon>
        <taxon>Bacillati</taxon>
        <taxon>Actinomycetota</taxon>
        <taxon>Coriobacteriia</taxon>
        <taxon>Coriobacteriales</taxon>
        <taxon>Atopobiaceae</taxon>
        <taxon>Parafannyhessea</taxon>
    </lineage>
</organism>
<reference evidence="8 9" key="2">
    <citation type="submission" date="2016-10" db="EMBL/GenBank/DDBJ databases">
        <authorList>
            <person name="Varghese N."/>
            <person name="Submissions S."/>
        </authorList>
    </citation>
    <scope>NUCLEOTIDE SEQUENCE [LARGE SCALE GENOMIC DNA]</scope>
    <source>
        <strain evidence="8">DSM 22619</strain>
        <strain evidence="9">DSM 22620</strain>
    </source>
</reference>
<dbReference type="SUPFAM" id="SSF51419">
    <property type="entry name" value="PLP-binding barrel"/>
    <property type="match status" value="1"/>
</dbReference>
<evidence type="ECO:0000313" key="10">
    <source>
        <dbReference type="Proteomes" id="UP000434342"/>
    </source>
</evidence>
<protein>
    <submittedName>
        <fullName evidence="7">Diaminopimelate decarboxylase</fullName>
    </submittedName>
</protein>